<evidence type="ECO:0000313" key="2">
    <source>
        <dbReference type="EMBL" id="MCP9502866.1"/>
    </source>
</evidence>
<dbReference type="AlphaFoldDB" id="A0AAW5I3N4"/>
<proteinExistence type="predicted"/>
<reference evidence="2" key="1">
    <citation type="submission" date="2022-07" db="EMBL/GenBank/DDBJ databases">
        <title>Prevotella copri.</title>
        <authorList>
            <person name="Yang C."/>
        </authorList>
    </citation>
    <scope>NUCLEOTIDE SEQUENCE</scope>
    <source>
        <strain evidence="2">HF88</strain>
    </source>
</reference>
<protein>
    <submittedName>
        <fullName evidence="2">ORF6N domain-containing protein</fullName>
    </submittedName>
</protein>
<dbReference type="EMBL" id="JANDXR010000037">
    <property type="protein sequence ID" value="MCP9502866.1"/>
    <property type="molecule type" value="Genomic_DNA"/>
</dbReference>
<organism evidence="2 3">
    <name type="scientific">Segatella copri</name>
    <dbReference type="NCBI Taxonomy" id="165179"/>
    <lineage>
        <taxon>Bacteria</taxon>
        <taxon>Pseudomonadati</taxon>
        <taxon>Bacteroidota</taxon>
        <taxon>Bacteroidia</taxon>
        <taxon>Bacteroidales</taxon>
        <taxon>Prevotellaceae</taxon>
        <taxon>Segatella</taxon>
    </lineage>
</organism>
<feature type="domain" description="KilA-N DNA-binding" evidence="1">
    <location>
        <begin position="34"/>
        <end position="101"/>
    </location>
</feature>
<dbReference type="RefSeq" id="WP_234564919.1">
    <property type="nucleotide sequence ID" value="NZ_JAJTTD010000043.1"/>
</dbReference>
<gene>
    <name evidence="2" type="ORF">NND11_15230</name>
</gene>
<dbReference type="InterPro" id="IPR018873">
    <property type="entry name" value="KilA-N_DNA-bd_domain"/>
</dbReference>
<comment type="caution">
    <text evidence="2">The sequence shown here is derived from an EMBL/GenBank/DDBJ whole genome shotgun (WGS) entry which is preliminary data.</text>
</comment>
<accession>A0AAW5I3N4</accession>
<dbReference type="Pfam" id="PF10543">
    <property type="entry name" value="ORF6N"/>
    <property type="match status" value="1"/>
</dbReference>
<name>A0AAW5I3N4_9BACT</name>
<sequence length="107" mass="12528">MADYIEHQDKGELVANCDQLQNDEVVVTTPVESRIMSIRGKQIMIDRDLAELYGVETRVLNQAVKRNMERFPERFRFQLTKEEMAELVTNCDRFNSLKHSTVCSYLK</sequence>
<dbReference type="Proteomes" id="UP001206014">
    <property type="component" value="Unassembled WGS sequence"/>
</dbReference>
<evidence type="ECO:0000313" key="3">
    <source>
        <dbReference type="Proteomes" id="UP001206014"/>
    </source>
</evidence>
<evidence type="ECO:0000259" key="1">
    <source>
        <dbReference type="Pfam" id="PF10543"/>
    </source>
</evidence>